<gene>
    <name evidence="1" type="ORF">XAT740_LOCUS48287</name>
</gene>
<reference evidence="1" key="1">
    <citation type="submission" date="2021-02" db="EMBL/GenBank/DDBJ databases">
        <authorList>
            <person name="Nowell W R."/>
        </authorList>
    </citation>
    <scope>NUCLEOTIDE SEQUENCE</scope>
</reference>
<organism evidence="1 2">
    <name type="scientific">Adineta ricciae</name>
    <name type="common">Rotifer</name>
    <dbReference type="NCBI Taxonomy" id="249248"/>
    <lineage>
        <taxon>Eukaryota</taxon>
        <taxon>Metazoa</taxon>
        <taxon>Spiralia</taxon>
        <taxon>Gnathifera</taxon>
        <taxon>Rotifera</taxon>
        <taxon>Eurotatoria</taxon>
        <taxon>Bdelloidea</taxon>
        <taxon>Adinetida</taxon>
        <taxon>Adinetidae</taxon>
        <taxon>Adineta</taxon>
    </lineage>
</organism>
<evidence type="ECO:0000313" key="2">
    <source>
        <dbReference type="Proteomes" id="UP000663828"/>
    </source>
</evidence>
<keyword evidence="2" id="KW-1185">Reference proteome</keyword>
<name>A0A816B5W9_ADIRI</name>
<dbReference type="EMBL" id="CAJNOR010006892">
    <property type="protein sequence ID" value="CAF1605990.1"/>
    <property type="molecule type" value="Genomic_DNA"/>
</dbReference>
<sequence>MDSLRLKVQFVDEAANSERLETEFTLKFIYRLQHASRKTIGDLIKELEKQTNQELKSWLKIKEYDVSDNCEKYVHIELNQFSKLYVQLRAINNDYGSQLFDIRELIEIATQKSRDTSICRLTNDSDDSPGPSSITWLIECL</sequence>
<accession>A0A816B5W9</accession>
<proteinExistence type="predicted"/>
<dbReference type="AlphaFoldDB" id="A0A816B5W9"/>
<comment type="caution">
    <text evidence="1">The sequence shown here is derived from an EMBL/GenBank/DDBJ whole genome shotgun (WGS) entry which is preliminary data.</text>
</comment>
<dbReference type="Proteomes" id="UP000663828">
    <property type="component" value="Unassembled WGS sequence"/>
</dbReference>
<protein>
    <submittedName>
        <fullName evidence="1">Uncharacterized protein</fullName>
    </submittedName>
</protein>
<evidence type="ECO:0000313" key="1">
    <source>
        <dbReference type="EMBL" id="CAF1605990.1"/>
    </source>
</evidence>